<reference evidence="2" key="1">
    <citation type="submission" date="2022-08" db="EMBL/GenBank/DDBJ databases">
        <authorList>
            <person name="Zhang D."/>
        </authorList>
    </citation>
    <scope>NUCLEOTIDE SEQUENCE</scope>
    <source>
        <strain evidence="2">XJ19-11</strain>
    </source>
</reference>
<dbReference type="PROSITE" id="PS50093">
    <property type="entry name" value="PKD"/>
    <property type="match status" value="1"/>
</dbReference>
<dbReference type="EMBL" id="JANSUY010000007">
    <property type="protein sequence ID" value="MCR9015649.1"/>
    <property type="molecule type" value="Genomic_DNA"/>
</dbReference>
<gene>
    <name evidence="2" type="ORF">NU887_11420</name>
</gene>
<dbReference type="Proteomes" id="UP001142175">
    <property type="component" value="Unassembled WGS sequence"/>
</dbReference>
<organism evidence="2 3">
    <name type="scientific">Aquiflexum gelatinilyticum</name>
    <dbReference type="NCBI Taxonomy" id="2961943"/>
    <lineage>
        <taxon>Bacteria</taxon>
        <taxon>Pseudomonadati</taxon>
        <taxon>Bacteroidota</taxon>
        <taxon>Cytophagia</taxon>
        <taxon>Cytophagales</taxon>
        <taxon>Cyclobacteriaceae</taxon>
        <taxon>Aquiflexum</taxon>
    </lineage>
</organism>
<dbReference type="InterPro" id="IPR000601">
    <property type="entry name" value="PKD_dom"/>
</dbReference>
<keyword evidence="3" id="KW-1185">Reference proteome</keyword>
<dbReference type="PANTHER" id="PTHR46534:SF1">
    <property type="entry name" value="IGGFC-BINDING PROTEIN N-TERMINAL DOMAIN-CONTAINING PROTEIN"/>
    <property type="match status" value="1"/>
</dbReference>
<comment type="caution">
    <text evidence="2">The sequence shown here is derived from an EMBL/GenBank/DDBJ whole genome shotgun (WGS) entry which is preliminary data.</text>
</comment>
<dbReference type="Gene3D" id="2.60.40.10">
    <property type="entry name" value="Immunoglobulins"/>
    <property type="match status" value="1"/>
</dbReference>
<evidence type="ECO:0000259" key="1">
    <source>
        <dbReference type="PROSITE" id="PS50093"/>
    </source>
</evidence>
<dbReference type="InterPro" id="IPR045829">
    <property type="entry name" value="PKD_6"/>
</dbReference>
<dbReference type="SUPFAM" id="SSF49299">
    <property type="entry name" value="PKD domain"/>
    <property type="match status" value="1"/>
</dbReference>
<evidence type="ECO:0000313" key="3">
    <source>
        <dbReference type="Proteomes" id="UP001142175"/>
    </source>
</evidence>
<sequence length="1045" mass="113652">MLYQSKISSYVLVLMLFLGCFNPVYGQLSTIGREFFIGFMENNRIVPNRIDQASIIISASEDASGVIQYVNNTIPFSIKSGEQFVYDFPQDGLDIIHRTSGKIENLGVYVSADGNIAVHAFNFRQRSADGTVILPLSSLGKDYLVTAHAEQFAPGVSGGSNINYESTLLVVAVEDDTNVEITTTTSTVNTIPPGAPINVKLKRGESYQIKAKGDLTGTRVRVLGSQDGDCKNIAVFGGNKMTSVGTDCEGTTGDHLYQQAYPLFSWGKEYIHVPLKGRTSGEMVKVLASENNTQIFVNGVSQGNLNSGKFSTFLFGPEELANITATKPIAVTVFSKSQWCNIQNGPLASNGDPTMITLSPNPQLIKSVAFSAVKVVGIINHYVNIIAKTGTQGGTVLDGVNVGNQFSPVPGNAGYVYAQVEVSEGVHTMTNPDGVIAYVYGSGFIESYGYSAGASLSNLNFETEVKYDFEVEGDKVACLGETGIWKIIPSNPKFEIFEWTFGDGTDMQEGQEVDHLFEEPGIYQIKIVAFTGDRACDQIEEAFFDVEVVESSGEISGADNVCPLIDEAVYEFVNFQNTGKVIWEVTGGEIIDSDKYSAKIRWGDFDPEAKVIAIPVTDQGCLGKLVEMGILINPAIEPELPEGRSQICFGESESFKYKVKNLIPDRKYQWFVTGGTIISGENATEVTVEWQGVGSQGEIWFEEYSEINTSCGGESKRLKVKVNPPMEANLIAFTEEICAGSNLGRIEILAGGGTGDFTFEWSHDPLLKGNLAEGLGIGTYSVLVKDSGGCEILFENLEISSSEAFELIGTPSITNASCFDLADGKVDFELRGGTKPYRVEGFDFVVTENQLEVFGLPRGDQRLVVKDVIGCEFILEVNIDSPPAISVDFQIQKFACSGLANGSLLAIPQGGVAPFLFLWDWENSSAPNIIDIPSGEYGLTVEDANGCQKKVFGKMEEGVPILRMPTGFIPKDGLFQGVSNCDLQFSLWVYDKWGSLVYAGEKGWDGKIGDQDATIGTYTYRIDYFFNIEGEKQTLQQRGSFTLLK</sequence>
<proteinExistence type="predicted"/>
<dbReference type="InterPro" id="IPR013783">
    <property type="entry name" value="Ig-like_fold"/>
</dbReference>
<dbReference type="Pfam" id="PF18911">
    <property type="entry name" value="PKD_4"/>
    <property type="match status" value="1"/>
</dbReference>
<dbReference type="PROSITE" id="PS51257">
    <property type="entry name" value="PROKAR_LIPOPROTEIN"/>
    <property type="match status" value="1"/>
</dbReference>
<dbReference type="Pfam" id="PF19408">
    <property type="entry name" value="PKD_6"/>
    <property type="match status" value="1"/>
</dbReference>
<evidence type="ECO:0000313" key="2">
    <source>
        <dbReference type="EMBL" id="MCR9015649.1"/>
    </source>
</evidence>
<accession>A0A9X2SYV7</accession>
<name>A0A9X2SYV7_9BACT</name>
<feature type="domain" description="PKD" evidence="1">
    <location>
        <begin position="491"/>
        <end position="529"/>
    </location>
</feature>
<dbReference type="AlphaFoldDB" id="A0A9X2SYV7"/>
<dbReference type="Pfam" id="PF17517">
    <property type="entry name" value="IgGFc_binding"/>
    <property type="match status" value="1"/>
</dbReference>
<dbReference type="InterPro" id="IPR035234">
    <property type="entry name" value="IgGFc-bd_N"/>
</dbReference>
<dbReference type="RefSeq" id="WP_258423504.1">
    <property type="nucleotide sequence ID" value="NZ_JANSUY010000007.1"/>
</dbReference>
<dbReference type="InterPro" id="IPR035986">
    <property type="entry name" value="PKD_dom_sf"/>
</dbReference>
<dbReference type="PANTHER" id="PTHR46534">
    <property type="entry name" value="IGGFC_BINDING DOMAIN-CONTAINING PROTEIN"/>
    <property type="match status" value="1"/>
</dbReference>
<protein>
    <submittedName>
        <fullName evidence="2">PKD domain-containing protein</fullName>
    </submittedName>
</protein>